<keyword evidence="9" id="KW-0131">Cell cycle</keyword>
<organism evidence="16 17">
    <name type="scientific">Pseudoalteromonas qingdaonensis</name>
    <dbReference type="NCBI Taxonomy" id="3131913"/>
    <lineage>
        <taxon>Bacteria</taxon>
        <taxon>Pseudomonadati</taxon>
        <taxon>Pseudomonadota</taxon>
        <taxon>Gammaproteobacteria</taxon>
        <taxon>Alteromonadales</taxon>
        <taxon>Pseudoalteromonadaceae</taxon>
        <taxon>Pseudoalteromonas</taxon>
    </lineage>
</organism>
<proteinExistence type="inferred from homology"/>
<comment type="subcellular location">
    <subcellularLocation>
        <location evidence="1">Cell inner membrane</location>
        <topology evidence="1">Single-pass membrane protein</topology>
    </subcellularLocation>
</comment>
<protein>
    <recommendedName>
        <fullName evidence="11">Z-ring associated protein G</fullName>
    </recommendedName>
    <alternativeName>
        <fullName evidence="12">Cell division protein ZapG</fullName>
    </alternativeName>
</protein>
<keyword evidence="6" id="KW-0133">Cell shape</keyword>
<evidence type="ECO:0000256" key="6">
    <source>
        <dbReference type="ARBA" id="ARBA00022960"/>
    </source>
</evidence>
<feature type="coiled-coil region" evidence="13">
    <location>
        <begin position="24"/>
        <end position="76"/>
    </location>
</feature>
<keyword evidence="17" id="KW-1185">Reference proteome</keyword>
<keyword evidence="4" id="KW-0132">Cell division</keyword>
<dbReference type="InterPro" id="IPR009386">
    <property type="entry name" value="ZapG-like"/>
</dbReference>
<dbReference type="RefSeq" id="WP_342677356.1">
    <property type="nucleotide sequence ID" value="NZ_JBCGCU010000005.1"/>
</dbReference>
<feature type="region of interest" description="Disordered" evidence="14">
    <location>
        <begin position="95"/>
        <end position="150"/>
    </location>
</feature>
<evidence type="ECO:0000256" key="9">
    <source>
        <dbReference type="ARBA" id="ARBA00023306"/>
    </source>
</evidence>
<dbReference type="PANTHER" id="PTHR39579:SF1">
    <property type="entry name" value="INNER MEMBRANE PROTEIN YHCB"/>
    <property type="match status" value="1"/>
</dbReference>
<keyword evidence="7 15" id="KW-1133">Transmembrane helix</keyword>
<evidence type="ECO:0000256" key="8">
    <source>
        <dbReference type="ARBA" id="ARBA00023136"/>
    </source>
</evidence>
<keyword evidence="5 15" id="KW-0812">Transmembrane</keyword>
<evidence type="ECO:0000313" key="16">
    <source>
        <dbReference type="EMBL" id="MEM0515036.1"/>
    </source>
</evidence>
<evidence type="ECO:0000256" key="4">
    <source>
        <dbReference type="ARBA" id="ARBA00022618"/>
    </source>
</evidence>
<feature type="transmembrane region" description="Helical" evidence="15">
    <location>
        <begin position="6"/>
        <end position="24"/>
    </location>
</feature>
<evidence type="ECO:0000256" key="10">
    <source>
        <dbReference type="ARBA" id="ARBA00035657"/>
    </source>
</evidence>
<evidence type="ECO:0000256" key="1">
    <source>
        <dbReference type="ARBA" id="ARBA00004377"/>
    </source>
</evidence>
<keyword evidence="2" id="KW-1003">Cell membrane</keyword>
<evidence type="ECO:0000256" key="15">
    <source>
        <dbReference type="SAM" id="Phobius"/>
    </source>
</evidence>
<dbReference type="Pfam" id="PF06295">
    <property type="entry name" value="ZapG-like"/>
    <property type="match status" value="1"/>
</dbReference>
<comment type="similarity">
    <text evidence="10">Belongs to the ZapG family.</text>
</comment>
<dbReference type="Proteomes" id="UP001447008">
    <property type="component" value="Unassembled WGS sequence"/>
</dbReference>
<keyword evidence="13" id="KW-0175">Coiled coil</keyword>
<evidence type="ECO:0000256" key="11">
    <source>
        <dbReference type="ARBA" id="ARBA00035703"/>
    </source>
</evidence>
<gene>
    <name evidence="16" type="ORF">WCN91_06290</name>
</gene>
<evidence type="ECO:0000256" key="5">
    <source>
        <dbReference type="ARBA" id="ARBA00022692"/>
    </source>
</evidence>
<evidence type="ECO:0000256" key="2">
    <source>
        <dbReference type="ARBA" id="ARBA00022475"/>
    </source>
</evidence>
<name>A0ABU9MW24_9GAMM</name>
<comment type="caution">
    <text evidence="16">The sequence shown here is derived from an EMBL/GenBank/DDBJ whole genome shotgun (WGS) entry which is preliminary data.</text>
</comment>
<accession>A0ABU9MW24</accession>
<evidence type="ECO:0000256" key="7">
    <source>
        <dbReference type="ARBA" id="ARBA00022989"/>
    </source>
</evidence>
<feature type="compositionally biased region" description="Basic and acidic residues" evidence="14">
    <location>
        <begin position="140"/>
        <end position="150"/>
    </location>
</feature>
<dbReference type="EMBL" id="JBCGCU010000005">
    <property type="protein sequence ID" value="MEM0515036.1"/>
    <property type="molecule type" value="Genomic_DNA"/>
</dbReference>
<evidence type="ECO:0000313" key="17">
    <source>
        <dbReference type="Proteomes" id="UP001447008"/>
    </source>
</evidence>
<keyword evidence="8 15" id="KW-0472">Membrane</keyword>
<evidence type="ECO:0000256" key="12">
    <source>
        <dbReference type="ARBA" id="ARBA00035727"/>
    </source>
</evidence>
<reference evidence="16 17" key="1">
    <citation type="submission" date="2024-03" db="EMBL/GenBank/DDBJ databases">
        <title>Pseudoalteromonas qingdaonensis sp. nov., isolated from the intestines of marine benthic organisms.</title>
        <authorList>
            <person name="Lin X."/>
            <person name="Fang S."/>
            <person name="Hu X."/>
        </authorList>
    </citation>
    <scope>NUCLEOTIDE SEQUENCE [LARGE SCALE GENOMIC DNA]</scope>
    <source>
        <strain evidence="16 17">YIC-827</strain>
    </source>
</reference>
<evidence type="ECO:0000256" key="13">
    <source>
        <dbReference type="SAM" id="Coils"/>
    </source>
</evidence>
<evidence type="ECO:0000256" key="14">
    <source>
        <dbReference type="SAM" id="MobiDB-lite"/>
    </source>
</evidence>
<dbReference type="PANTHER" id="PTHR39579">
    <property type="entry name" value="INNER MEMBRANE PROTEIN YHCB"/>
    <property type="match status" value="1"/>
</dbReference>
<keyword evidence="3" id="KW-0997">Cell inner membrane</keyword>
<sequence>MSTITWIGVVIIIAIGSFFVGGLFTKKRFKQEELEQQAEKAQNELEQYRQDVADHLDSTNKLINKLKDNYEQLAHHVQQSDHLLLSKKDLDDSQPFFSKETTEQLQASLSQRPERHSSNMVHDSQPADYAAGESGLFRGKKTDVEQRQPA</sequence>
<evidence type="ECO:0000256" key="3">
    <source>
        <dbReference type="ARBA" id="ARBA00022519"/>
    </source>
</evidence>